<keyword evidence="2" id="KW-0548">Nucleotidyltransferase</keyword>
<dbReference type="AlphaFoldDB" id="A0A0A9Y1T2"/>
<dbReference type="InterPro" id="IPR000477">
    <property type="entry name" value="RT_dom"/>
</dbReference>
<feature type="domain" description="Reverse transcriptase" evidence="1">
    <location>
        <begin position="1"/>
        <end position="111"/>
    </location>
</feature>
<dbReference type="PROSITE" id="PS50878">
    <property type="entry name" value="RT_POL"/>
    <property type="match status" value="1"/>
</dbReference>
<dbReference type="Pfam" id="PF00078">
    <property type="entry name" value="RVT_1"/>
    <property type="match status" value="1"/>
</dbReference>
<dbReference type="EMBL" id="GBHO01016582">
    <property type="protein sequence ID" value="JAG27022.1"/>
    <property type="molecule type" value="Transcribed_RNA"/>
</dbReference>
<sequence>CVNVNGVRSSFCGVPWGSILCPLLFIIFLNDLGFFVGQGSLIYADDSTFVTSHKDQLNLKLKSLEQADKAEHWFTSNRLKVNPTKMQSLIVSHSRSTTMSQPAVKLLGFHIDSQVRWNAHLDLVHSKLSKNLFLLRRLSSAVSHDVLLTAYHGLFSSVLSYGLLLWGGASGVERVFKLQKRAVRILAGVAYRCPARPIFKQLKILTVYG</sequence>
<organism evidence="2">
    <name type="scientific">Lygus hesperus</name>
    <name type="common">Western plant bug</name>
    <dbReference type="NCBI Taxonomy" id="30085"/>
    <lineage>
        <taxon>Eukaryota</taxon>
        <taxon>Metazoa</taxon>
        <taxon>Ecdysozoa</taxon>
        <taxon>Arthropoda</taxon>
        <taxon>Hexapoda</taxon>
        <taxon>Insecta</taxon>
        <taxon>Pterygota</taxon>
        <taxon>Neoptera</taxon>
        <taxon>Paraneoptera</taxon>
        <taxon>Hemiptera</taxon>
        <taxon>Heteroptera</taxon>
        <taxon>Panheteroptera</taxon>
        <taxon>Cimicomorpha</taxon>
        <taxon>Miridae</taxon>
        <taxon>Mirini</taxon>
        <taxon>Lygus</taxon>
    </lineage>
</organism>
<gene>
    <name evidence="2" type="primary">pol_496</name>
    <name evidence="2" type="ORF">CM83_3864</name>
</gene>
<dbReference type="PANTHER" id="PTHR33332">
    <property type="entry name" value="REVERSE TRANSCRIPTASE DOMAIN-CONTAINING PROTEIN"/>
    <property type="match status" value="1"/>
</dbReference>
<proteinExistence type="predicted"/>
<dbReference type="GO" id="GO:0003964">
    <property type="term" value="F:RNA-directed DNA polymerase activity"/>
    <property type="evidence" value="ECO:0007669"/>
    <property type="project" value="UniProtKB-KW"/>
</dbReference>
<keyword evidence="2" id="KW-0808">Transferase</keyword>
<evidence type="ECO:0000313" key="2">
    <source>
        <dbReference type="EMBL" id="JAG27022.1"/>
    </source>
</evidence>
<keyword evidence="2" id="KW-0695">RNA-directed DNA polymerase</keyword>
<reference evidence="2" key="2">
    <citation type="submission" date="2014-07" db="EMBL/GenBank/DDBJ databases">
        <authorList>
            <person name="Hull J."/>
        </authorList>
    </citation>
    <scope>NUCLEOTIDE SEQUENCE</scope>
</reference>
<protein>
    <submittedName>
        <fullName evidence="2">RNA-directed DNA polymerase from mobile element jockey</fullName>
    </submittedName>
</protein>
<reference evidence="2" key="1">
    <citation type="journal article" date="2014" name="PLoS ONE">
        <title>Transcriptome-Based Identification of ABC Transporters in the Western Tarnished Plant Bug Lygus hesperus.</title>
        <authorList>
            <person name="Hull J.J."/>
            <person name="Chaney K."/>
            <person name="Geib S.M."/>
            <person name="Fabrick J.A."/>
            <person name="Brent C.S."/>
            <person name="Walsh D."/>
            <person name="Lavine L.C."/>
        </authorList>
    </citation>
    <scope>NUCLEOTIDE SEQUENCE</scope>
</reference>
<evidence type="ECO:0000259" key="1">
    <source>
        <dbReference type="PROSITE" id="PS50878"/>
    </source>
</evidence>
<feature type="non-terminal residue" evidence="2">
    <location>
        <position position="209"/>
    </location>
</feature>
<feature type="non-terminal residue" evidence="2">
    <location>
        <position position="1"/>
    </location>
</feature>
<name>A0A0A9Y1T2_LYGHE</name>
<accession>A0A0A9Y1T2</accession>